<feature type="transmembrane region" description="Helical" evidence="2">
    <location>
        <begin position="670"/>
        <end position="690"/>
    </location>
</feature>
<keyword evidence="2" id="KW-0812">Transmembrane</keyword>
<feature type="transmembrane region" description="Helical" evidence="2">
    <location>
        <begin position="324"/>
        <end position="346"/>
    </location>
</feature>
<dbReference type="AlphaFoldDB" id="A0A9P5NSR3"/>
<feature type="transmembrane region" description="Helical" evidence="2">
    <location>
        <begin position="631"/>
        <end position="650"/>
    </location>
</feature>
<feature type="region of interest" description="Disordered" evidence="1">
    <location>
        <begin position="582"/>
        <end position="601"/>
    </location>
</feature>
<evidence type="ECO:0000313" key="4">
    <source>
        <dbReference type="Proteomes" id="UP000724874"/>
    </source>
</evidence>
<keyword evidence="2" id="KW-1133">Transmembrane helix</keyword>
<dbReference type="Proteomes" id="UP000724874">
    <property type="component" value="Unassembled WGS sequence"/>
</dbReference>
<keyword evidence="4" id="KW-1185">Reference proteome</keyword>
<evidence type="ECO:0000256" key="1">
    <source>
        <dbReference type="SAM" id="MobiDB-lite"/>
    </source>
</evidence>
<name>A0A9P5NSR3_GYMJU</name>
<keyword evidence="2" id="KW-0472">Membrane</keyword>
<feature type="transmembrane region" description="Helical" evidence="2">
    <location>
        <begin position="408"/>
        <end position="426"/>
    </location>
</feature>
<dbReference type="OrthoDB" id="5427664at2759"/>
<reference evidence="3" key="1">
    <citation type="submission" date="2020-11" db="EMBL/GenBank/DDBJ databases">
        <authorList>
            <consortium name="DOE Joint Genome Institute"/>
            <person name="Ahrendt S."/>
            <person name="Riley R."/>
            <person name="Andreopoulos W."/>
            <person name="LaButti K."/>
            <person name="Pangilinan J."/>
            <person name="Ruiz-duenas F.J."/>
            <person name="Barrasa J.M."/>
            <person name="Sanchez-Garcia M."/>
            <person name="Camarero S."/>
            <person name="Miyauchi S."/>
            <person name="Serrano A."/>
            <person name="Linde D."/>
            <person name="Babiker R."/>
            <person name="Drula E."/>
            <person name="Ayuso-Fernandez I."/>
            <person name="Pacheco R."/>
            <person name="Padilla G."/>
            <person name="Ferreira P."/>
            <person name="Barriuso J."/>
            <person name="Kellner H."/>
            <person name="Castanera R."/>
            <person name="Alfaro M."/>
            <person name="Ramirez L."/>
            <person name="Pisabarro A.G."/>
            <person name="Kuo A."/>
            <person name="Tritt A."/>
            <person name="Lipzen A."/>
            <person name="He G."/>
            <person name="Yan M."/>
            <person name="Ng V."/>
            <person name="Cullen D."/>
            <person name="Martin F."/>
            <person name="Rosso M.-N."/>
            <person name="Henrissat B."/>
            <person name="Hibbett D."/>
            <person name="Martinez A.T."/>
            <person name="Grigoriev I.V."/>
        </authorList>
    </citation>
    <scope>NUCLEOTIDE SEQUENCE</scope>
    <source>
        <strain evidence="3">AH 44721</strain>
    </source>
</reference>
<proteinExistence type="predicted"/>
<sequence length="704" mass="79759">MASIESVNLSSSTASYGPPLSIEENVIPLTPHAESIATSKFPPPSSPVELQILWSTLPKFFAQIHYFPALELYDRRLLFPSGSLLPSALDLATDPDSFNLASLHNEHLVPFSQLKLYFKSLEAFLSYPPRGQFPQDYSRDPANRIIRYLPLVSEALTSYEKRSMLPVALWEMCTTPNLFVRTPKVMHAYRGRFTFASDSLEDRSKFHQRIDGLDLWDRATVKVTFHPNCQKSCIPFQCKQGKSLLMEWGTCSRILTWEGQLYRRRKVIPLSQISLWRRSTFRYYLKVHRFLGERLVLWVTVIVFVFIAFPLAVTWAAFTLSLSAAWSLNSISGGAILGAIFGRFKLNGIMTPLDKRVCPPVTHGSFPCVIPSNPDVAGIGGRLALYIQTICLITLLALKPNGAATSRLTLAVTSLAFGFSALISAISNQLSLYHIILAAKFQTLPLLTASIVEFQAPPDRPWYMYYINPPCFGVIPSCNIYVRSQSYFTIGHATVAAPRITSLINVLSTGILLASDVKLTFDKYKEKSRYPQTLHRDIRRLRHVRNLEELYVANWLFDNTSPLAPMPDICFRGKILEKEKGKRENAASLPRPATSASPRSHSRTKRAFFQIRRWIYILYRAFIFALPYPKFLRYLVALIVTVILICNVENTIKLNTVAPGDNAWTYGQVLAIFLTVVPVMQVWILLGFWLPKGLVHQKRRKKVD</sequence>
<accession>A0A9P5NSR3</accession>
<evidence type="ECO:0000313" key="3">
    <source>
        <dbReference type="EMBL" id="KAF8907845.1"/>
    </source>
</evidence>
<organism evidence="3 4">
    <name type="scientific">Gymnopilus junonius</name>
    <name type="common">Spectacular rustgill mushroom</name>
    <name type="synonym">Gymnopilus spectabilis subsp. junonius</name>
    <dbReference type="NCBI Taxonomy" id="109634"/>
    <lineage>
        <taxon>Eukaryota</taxon>
        <taxon>Fungi</taxon>
        <taxon>Dikarya</taxon>
        <taxon>Basidiomycota</taxon>
        <taxon>Agaricomycotina</taxon>
        <taxon>Agaricomycetes</taxon>
        <taxon>Agaricomycetidae</taxon>
        <taxon>Agaricales</taxon>
        <taxon>Agaricineae</taxon>
        <taxon>Hymenogastraceae</taxon>
        <taxon>Gymnopilus</taxon>
    </lineage>
</organism>
<protein>
    <submittedName>
        <fullName evidence="3">Uncharacterized protein</fullName>
    </submittedName>
</protein>
<gene>
    <name evidence="3" type="ORF">CPB84DRAFT_1843702</name>
</gene>
<evidence type="ECO:0000256" key="2">
    <source>
        <dbReference type="SAM" id="Phobius"/>
    </source>
</evidence>
<feature type="transmembrane region" description="Helical" evidence="2">
    <location>
        <begin position="295"/>
        <end position="318"/>
    </location>
</feature>
<dbReference type="EMBL" id="JADNYJ010000013">
    <property type="protein sequence ID" value="KAF8907845.1"/>
    <property type="molecule type" value="Genomic_DNA"/>
</dbReference>
<comment type="caution">
    <text evidence="3">The sequence shown here is derived from an EMBL/GenBank/DDBJ whole genome shotgun (WGS) entry which is preliminary data.</text>
</comment>